<reference evidence="1" key="1">
    <citation type="submission" date="2022-04" db="EMBL/GenBank/DDBJ databases">
        <title>Genome of the entomopathogenic fungus Entomophthora muscae.</title>
        <authorList>
            <person name="Elya C."/>
            <person name="Lovett B.R."/>
            <person name="Lee E."/>
            <person name="Macias A.M."/>
            <person name="Hajek A.E."/>
            <person name="De Bivort B.L."/>
            <person name="Kasson M.T."/>
            <person name="De Fine Licht H.H."/>
            <person name="Stajich J.E."/>
        </authorList>
    </citation>
    <scope>NUCLEOTIDE SEQUENCE</scope>
    <source>
        <strain evidence="1">Berkeley</strain>
    </source>
</reference>
<protein>
    <submittedName>
        <fullName evidence="1">Uncharacterized protein</fullName>
    </submittedName>
</protein>
<proteinExistence type="predicted"/>
<organism evidence="1 2">
    <name type="scientific">Entomophthora muscae</name>
    <dbReference type="NCBI Taxonomy" id="34485"/>
    <lineage>
        <taxon>Eukaryota</taxon>
        <taxon>Fungi</taxon>
        <taxon>Fungi incertae sedis</taxon>
        <taxon>Zoopagomycota</taxon>
        <taxon>Entomophthoromycotina</taxon>
        <taxon>Entomophthoromycetes</taxon>
        <taxon>Entomophthorales</taxon>
        <taxon>Entomophthoraceae</taxon>
        <taxon>Entomophthora</taxon>
    </lineage>
</organism>
<evidence type="ECO:0000313" key="2">
    <source>
        <dbReference type="Proteomes" id="UP001165960"/>
    </source>
</evidence>
<sequence>MEPTVTMSINPKSPHSPLRSSSPEFYHSYKSNEDHTWLAPNSVQVLEPVLESEDDVLATPEASGAAQDREDECKAQQEEICCRASEARFAASTLSCSCLTCYPVRITPAPLQHGSNNFKPVNLPKFDRKSNVAMFLHQYQNSMYGADNVTRDSTIINCLDAET</sequence>
<comment type="caution">
    <text evidence="1">The sequence shown here is derived from an EMBL/GenBank/DDBJ whole genome shotgun (WGS) entry which is preliminary data.</text>
</comment>
<dbReference type="EMBL" id="QTSX02004437">
    <property type="protein sequence ID" value="KAJ9064652.1"/>
    <property type="molecule type" value="Genomic_DNA"/>
</dbReference>
<keyword evidence="2" id="KW-1185">Reference proteome</keyword>
<gene>
    <name evidence="1" type="ORF">DSO57_1028162</name>
</gene>
<evidence type="ECO:0000313" key="1">
    <source>
        <dbReference type="EMBL" id="KAJ9064652.1"/>
    </source>
</evidence>
<name>A0ACC2SRB8_9FUNG</name>
<dbReference type="Proteomes" id="UP001165960">
    <property type="component" value="Unassembled WGS sequence"/>
</dbReference>
<accession>A0ACC2SRB8</accession>